<dbReference type="Proteomes" id="UP001285441">
    <property type="component" value="Unassembled WGS sequence"/>
</dbReference>
<comment type="caution">
    <text evidence="2">The sequence shown here is derived from an EMBL/GenBank/DDBJ whole genome shotgun (WGS) entry which is preliminary data.</text>
</comment>
<evidence type="ECO:0000313" key="2">
    <source>
        <dbReference type="EMBL" id="KAK3385193.1"/>
    </source>
</evidence>
<feature type="compositionally biased region" description="Basic and acidic residues" evidence="1">
    <location>
        <begin position="226"/>
        <end position="236"/>
    </location>
</feature>
<evidence type="ECO:0000256" key="1">
    <source>
        <dbReference type="SAM" id="MobiDB-lite"/>
    </source>
</evidence>
<accession>A0AAE0TZB3</accession>
<name>A0AAE0TZB3_9PEZI</name>
<dbReference type="AlphaFoldDB" id="A0AAE0TZB3"/>
<dbReference type="EMBL" id="JAULSW010000004">
    <property type="protein sequence ID" value="KAK3385193.1"/>
    <property type="molecule type" value="Genomic_DNA"/>
</dbReference>
<evidence type="ECO:0000313" key="3">
    <source>
        <dbReference type="Proteomes" id="UP001285441"/>
    </source>
</evidence>
<reference evidence="2" key="1">
    <citation type="journal article" date="2023" name="Mol. Phylogenet. Evol.">
        <title>Genome-scale phylogeny and comparative genomics of the fungal order Sordariales.</title>
        <authorList>
            <person name="Hensen N."/>
            <person name="Bonometti L."/>
            <person name="Westerberg I."/>
            <person name="Brannstrom I.O."/>
            <person name="Guillou S."/>
            <person name="Cros-Aarteil S."/>
            <person name="Calhoun S."/>
            <person name="Haridas S."/>
            <person name="Kuo A."/>
            <person name="Mondo S."/>
            <person name="Pangilinan J."/>
            <person name="Riley R."/>
            <person name="LaButti K."/>
            <person name="Andreopoulos B."/>
            <person name="Lipzen A."/>
            <person name="Chen C."/>
            <person name="Yan M."/>
            <person name="Daum C."/>
            <person name="Ng V."/>
            <person name="Clum A."/>
            <person name="Steindorff A."/>
            <person name="Ohm R.A."/>
            <person name="Martin F."/>
            <person name="Silar P."/>
            <person name="Natvig D.O."/>
            <person name="Lalanne C."/>
            <person name="Gautier V."/>
            <person name="Ament-Velasquez S.L."/>
            <person name="Kruys A."/>
            <person name="Hutchinson M.I."/>
            <person name="Powell A.J."/>
            <person name="Barry K."/>
            <person name="Miller A.N."/>
            <person name="Grigoriev I.V."/>
            <person name="Debuchy R."/>
            <person name="Gladieux P."/>
            <person name="Hiltunen Thoren M."/>
            <person name="Johannesson H."/>
        </authorList>
    </citation>
    <scope>NUCLEOTIDE SEQUENCE</scope>
    <source>
        <strain evidence="2">CBS 232.78</strain>
    </source>
</reference>
<feature type="compositionally biased region" description="Polar residues" evidence="1">
    <location>
        <begin position="203"/>
        <end position="215"/>
    </location>
</feature>
<reference evidence="2" key="2">
    <citation type="submission" date="2023-06" db="EMBL/GenBank/DDBJ databases">
        <authorList>
            <consortium name="Lawrence Berkeley National Laboratory"/>
            <person name="Haridas S."/>
            <person name="Hensen N."/>
            <person name="Bonometti L."/>
            <person name="Westerberg I."/>
            <person name="Brannstrom I.O."/>
            <person name="Guillou S."/>
            <person name="Cros-Aarteil S."/>
            <person name="Calhoun S."/>
            <person name="Kuo A."/>
            <person name="Mondo S."/>
            <person name="Pangilinan J."/>
            <person name="Riley R."/>
            <person name="LaButti K."/>
            <person name="Andreopoulos B."/>
            <person name="Lipzen A."/>
            <person name="Chen C."/>
            <person name="Yanf M."/>
            <person name="Daum C."/>
            <person name="Ng V."/>
            <person name="Clum A."/>
            <person name="Steindorff A."/>
            <person name="Ohm R."/>
            <person name="Martin F."/>
            <person name="Silar P."/>
            <person name="Natvig D."/>
            <person name="Lalanne C."/>
            <person name="Gautier V."/>
            <person name="Ament-velasquez S.L."/>
            <person name="Kruys A."/>
            <person name="Hutchinson M.I."/>
            <person name="Powell A.J."/>
            <person name="Barry K."/>
            <person name="Miller A.N."/>
            <person name="Grigoriev I.V."/>
            <person name="Debuchy R."/>
            <person name="Gladieux P."/>
            <person name="Thoren M.H."/>
            <person name="Johannesson H."/>
        </authorList>
    </citation>
    <scope>NUCLEOTIDE SEQUENCE</scope>
    <source>
        <strain evidence="2">CBS 232.78</strain>
    </source>
</reference>
<keyword evidence="3" id="KW-1185">Reference proteome</keyword>
<organism evidence="2 3">
    <name type="scientific">Podospora didyma</name>
    <dbReference type="NCBI Taxonomy" id="330526"/>
    <lineage>
        <taxon>Eukaryota</taxon>
        <taxon>Fungi</taxon>
        <taxon>Dikarya</taxon>
        <taxon>Ascomycota</taxon>
        <taxon>Pezizomycotina</taxon>
        <taxon>Sordariomycetes</taxon>
        <taxon>Sordariomycetidae</taxon>
        <taxon>Sordariales</taxon>
        <taxon>Podosporaceae</taxon>
        <taxon>Podospora</taxon>
    </lineage>
</organism>
<protein>
    <submittedName>
        <fullName evidence="2">Uncharacterized protein</fullName>
    </submittedName>
</protein>
<proteinExistence type="predicted"/>
<gene>
    <name evidence="2" type="ORF">B0H63DRAFT_522536</name>
</gene>
<feature type="region of interest" description="Disordered" evidence="1">
    <location>
        <begin position="142"/>
        <end position="236"/>
    </location>
</feature>
<feature type="region of interest" description="Disordered" evidence="1">
    <location>
        <begin position="1"/>
        <end position="31"/>
    </location>
</feature>
<feature type="compositionally biased region" description="Basic and acidic residues" evidence="1">
    <location>
        <begin position="193"/>
        <end position="202"/>
    </location>
</feature>
<sequence>MSPTLPLMASENQSGTSAVPPEIERSTKQAQTGCLKPDEVSILEDQENLGPALKDFRGTQCIITARWGDEKFEYIKKLDDNSRNGRIEVSFTPNPQTGRITLVFDMHCFEDYPRQTTQLHEDGRSLQYGNLNKAFYGQLPEGTPAFGDMRAESPEDYPSNLSTIPNSPDGGDQLSAVQDGAVDQQYQTSVDGGKADIQDGKSTKLSGLKRSSYQEDVSGAGVKRQRLSDPGKSRIS</sequence>